<feature type="transmembrane region" description="Helical" evidence="8">
    <location>
        <begin position="187"/>
        <end position="209"/>
    </location>
</feature>
<dbReference type="InterPro" id="IPR000515">
    <property type="entry name" value="MetI-like"/>
</dbReference>
<sequence length="218" mass="24176">MNPSLWMEWAPLLWKGLVTTVQVALLSGVVALFLAVLTGICRLSKYKLIRGIAYVYVMLFRGVSLLVLLFWVYFSLPALGIEFSAISAAVLAFGLNYGAFGSEIVRSSILAVPKGQWEAALALNLTPAQRMFRIILPQAVVRMLPPINNLMIELLKATSLVSFITLADLTFQSQILRGQFFGNTIELFTIVLILYFILSSCITLVARLLERKLSAGRM</sequence>
<dbReference type="AlphaFoldDB" id="A0A927GRV6"/>
<keyword evidence="5" id="KW-0029">Amino-acid transport</keyword>
<evidence type="ECO:0000256" key="8">
    <source>
        <dbReference type="RuleBase" id="RU363032"/>
    </source>
</evidence>
<organism evidence="10 11">
    <name type="scientific">Paenibacillus sabuli</name>
    <dbReference type="NCBI Taxonomy" id="2772509"/>
    <lineage>
        <taxon>Bacteria</taxon>
        <taxon>Bacillati</taxon>
        <taxon>Bacillota</taxon>
        <taxon>Bacilli</taxon>
        <taxon>Bacillales</taxon>
        <taxon>Paenibacillaceae</taxon>
        <taxon>Paenibacillus</taxon>
    </lineage>
</organism>
<evidence type="ECO:0000313" key="11">
    <source>
        <dbReference type="Proteomes" id="UP000621560"/>
    </source>
</evidence>
<comment type="caution">
    <text evidence="10">The sequence shown here is derived from an EMBL/GenBank/DDBJ whole genome shotgun (WGS) entry which is preliminary data.</text>
</comment>
<dbReference type="PANTHER" id="PTHR30614">
    <property type="entry name" value="MEMBRANE COMPONENT OF AMINO ACID ABC TRANSPORTER"/>
    <property type="match status" value="1"/>
</dbReference>
<feature type="transmembrane region" description="Helical" evidence="8">
    <location>
        <begin position="80"/>
        <end position="100"/>
    </location>
</feature>
<protein>
    <submittedName>
        <fullName evidence="10">Ectoine/hydroxyectoine ABC transporter permease subunit EhuC</fullName>
    </submittedName>
</protein>
<dbReference type="NCBIfam" id="TIGR01726">
    <property type="entry name" value="HEQRo_perm_3TM"/>
    <property type="match status" value="1"/>
</dbReference>
<evidence type="ECO:0000256" key="1">
    <source>
        <dbReference type="ARBA" id="ARBA00004651"/>
    </source>
</evidence>
<feature type="transmembrane region" description="Helical" evidence="8">
    <location>
        <begin position="20"/>
        <end position="41"/>
    </location>
</feature>
<gene>
    <name evidence="10" type="primary">ehuC</name>
    <name evidence="10" type="ORF">IDH44_10690</name>
</gene>
<feature type="transmembrane region" description="Helical" evidence="8">
    <location>
        <begin position="150"/>
        <end position="167"/>
    </location>
</feature>
<dbReference type="InterPro" id="IPR035906">
    <property type="entry name" value="MetI-like_sf"/>
</dbReference>
<dbReference type="PROSITE" id="PS50928">
    <property type="entry name" value="ABC_TM1"/>
    <property type="match status" value="1"/>
</dbReference>
<dbReference type="InterPro" id="IPR010065">
    <property type="entry name" value="AA_ABC_transptr_permease_3TM"/>
</dbReference>
<dbReference type="InterPro" id="IPR043429">
    <property type="entry name" value="ArtM/GltK/GlnP/TcyL/YhdX-like"/>
</dbReference>
<evidence type="ECO:0000313" key="10">
    <source>
        <dbReference type="EMBL" id="MBD2845656.1"/>
    </source>
</evidence>
<comment type="similarity">
    <text evidence="8">Belongs to the binding-protein-dependent transport system permease family.</text>
</comment>
<dbReference type="CDD" id="cd06261">
    <property type="entry name" value="TM_PBP2"/>
    <property type="match status" value="1"/>
</dbReference>
<evidence type="ECO:0000256" key="6">
    <source>
        <dbReference type="ARBA" id="ARBA00022989"/>
    </source>
</evidence>
<dbReference type="InterPro" id="IPR014342">
    <property type="entry name" value="Ectoine_EhuC"/>
</dbReference>
<comment type="subcellular location">
    <subcellularLocation>
        <location evidence="1 8">Cell membrane</location>
        <topology evidence="1 8">Multi-pass membrane protein</topology>
    </subcellularLocation>
</comment>
<evidence type="ECO:0000256" key="2">
    <source>
        <dbReference type="ARBA" id="ARBA00022448"/>
    </source>
</evidence>
<dbReference type="GO" id="GO:0022857">
    <property type="term" value="F:transmembrane transporter activity"/>
    <property type="evidence" value="ECO:0007669"/>
    <property type="project" value="InterPro"/>
</dbReference>
<proteinExistence type="inferred from homology"/>
<keyword evidence="7 8" id="KW-0472">Membrane</keyword>
<keyword evidence="3" id="KW-1003">Cell membrane</keyword>
<reference evidence="10" key="1">
    <citation type="submission" date="2020-09" db="EMBL/GenBank/DDBJ databases">
        <title>A novel bacterium of genus Paenibacillus, isolated from South China Sea.</title>
        <authorList>
            <person name="Huang H."/>
            <person name="Mo K."/>
            <person name="Hu Y."/>
        </authorList>
    </citation>
    <scope>NUCLEOTIDE SEQUENCE</scope>
    <source>
        <strain evidence="10">IB182496</strain>
    </source>
</reference>
<dbReference type="SUPFAM" id="SSF161098">
    <property type="entry name" value="MetI-like"/>
    <property type="match status" value="1"/>
</dbReference>
<name>A0A927GRV6_9BACL</name>
<dbReference type="Pfam" id="PF00528">
    <property type="entry name" value="BPD_transp_1"/>
    <property type="match status" value="1"/>
</dbReference>
<accession>A0A927GRV6</accession>
<dbReference type="Gene3D" id="1.10.3720.10">
    <property type="entry name" value="MetI-like"/>
    <property type="match status" value="1"/>
</dbReference>
<keyword evidence="6 8" id="KW-1133">Transmembrane helix</keyword>
<feature type="transmembrane region" description="Helical" evidence="8">
    <location>
        <begin position="53"/>
        <end position="74"/>
    </location>
</feature>
<evidence type="ECO:0000256" key="7">
    <source>
        <dbReference type="ARBA" id="ARBA00023136"/>
    </source>
</evidence>
<keyword evidence="11" id="KW-1185">Reference proteome</keyword>
<dbReference type="EMBL" id="JACXIZ010000017">
    <property type="protein sequence ID" value="MBD2845656.1"/>
    <property type="molecule type" value="Genomic_DNA"/>
</dbReference>
<dbReference type="PANTHER" id="PTHR30614:SF0">
    <property type="entry name" value="L-CYSTINE TRANSPORT SYSTEM PERMEASE PROTEIN TCYL"/>
    <property type="match status" value="1"/>
</dbReference>
<keyword evidence="2 8" id="KW-0813">Transport</keyword>
<keyword evidence="4 8" id="KW-0812">Transmembrane</keyword>
<dbReference type="Proteomes" id="UP000621560">
    <property type="component" value="Unassembled WGS sequence"/>
</dbReference>
<dbReference type="GO" id="GO:0043190">
    <property type="term" value="C:ATP-binding cassette (ABC) transporter complex"/>
    <property type="evidence" value="ECO:0007669"/>
    <property type="project" value="InterPro"/>
</dbReference>
<evidence type="ECO:0000256" key="3">
    <source>
        <dbReference type="ARBA" id="ARBA00022475"/>
    </source>
</evidence>
<dbReference type="RefSeq" id="WP_190917459.1">
    <property type="nucleotide sequence ID" value="NZ_JACXIZ010000017.1"/>
</dbReference>
<feature type="domain" description="ABC transmembrane type-1" evidence="9">
    <location>
        <begin position="17"/>
        <end position="206"/>
    </location>
</feature>
<evidence type="ECO:0000259" key="9">
    <source>
        <dbReference type="PROSITE" id="PS50928"/>
    </source>
</evidence>
<evidence type="ECO:0000256" key="5">
    <source>
        <dbReference type="ARBA" id="ARBA00022970"/>
    </source>
</evidence>
<dbReference type="GO" id="GO:0006865">
    <property type="term" value="P:amino acid transport"/>
    <property type="evidence" value="ECO:0007669"/>
    <property type="project" value="UniProtKB-KW"/>
</dbReference>
<evidence type="ECO:0000256" key="4">
    <source>
        <dbReference type="ARBA" id="ARBA00022692"/>
    </source>
</evidence>
<dbReference type="NCBIfam" id="TIGR03004">
    <property type="entry name" value="ectoine_ehuC"/>
    <property type="match status" value="1"/>
</dbReference>